<feature type="transmembrane region" description="Helical" evidence="4">
    <location>
        <begin position="631"/>
        <end position="658"/>
    </location>
</feature>
<protein>
    <submittedName>
        <fullName evidence="6">Peptidase, putative</fullName>
    </submittedName>
</protein>
<evidence type="ECO:0000313" key="7">
    <source>
        <dbReference type="Proteomes" id="UP000220158"/>
    </source>
</evidence>
<keyword evidence="4" id="KW-1133">Transmembrane helix</keyword>
<dbReference type="OMA" id="CEINVWN"/>
<feature type="domain" description="Peptidase M28" evidence="5">
    <location>
        <begin position="310"/>
        <end position="488"/>
    </location>
</feature>
<evidence type="ECO:0000259" key="5">
    <source>
        <dbReference type="Pfam" id="PF04389"/>
    </source>
</evidence>
<keyword evidence="3" id="KW-0256">Endoplasmic reticulum</keyword>
<feature type="transmembrane region" description="Helical" evidence="4">
    <location>
        <begin position="556"/>
        <end position="580"/>
    </location>
</feature>
<keyword evidence="4" id="KW-0812">Transmembrane</keyword>
<dbReference type="InterPro" id="IPR007484">
    <property type="entry name" value="Peptidase_M28"/>
</dbReference>
<dbReference type="GO" id="GO:0006508">
    <property type="term" value="P:proteolysis"/>
    <property type="evidence" value="ECO:0007669"/>
    <property type="project" value="InterPro"/>
</dbReference>
<dbReference type="Gene3D" id="3.40.630.10">
    <property type="entry name" value="Zn peptidases"/>
    <property type="match status" value="1"/>
</dbReference>
<dbReference type="VEuPathDB" id="PlasmoDB:PRELSG_0806600"/>
<dbReference type="GO" id="GO:0008235">
    <property type="term" value="F:metalloexopeptidase activity"/>
    <property type="evidence" value="ECO:0007669"/>
    <property type="project" value="InterPro"/>
</dbReference>
<feature type="transmembrane region" description="Helical" evidence="4">
    <location>
        <begin position="782"/>
        <end position="802"/>
    </location>
</feature>
<dbReference type="SUPFAM" id="SSF53187">
    <property type="entry name" value="Zn-dependent exopeptidases"/>
    <property type="match status" value="1"/>
</dbReference>
<dbReference type="PANTHER" id="PTHR12147">
    <property type="entry name" value="METALLOPEPTIDASE M28 FAMILY MEMBER"/>
    <property type="match status" value="1"/>
</dbReference>
<dbReference type="KEGG" id="prel:PRELSG_0806600"/>
<keyword evidence="4" id="KW-0472">Membrane</keyword>
<dbReference type="OrthoDB" id="76293at2759"/>
<keyword evidence="7" id="KW-1185">Reference proteome</keyword>
<name>A0A1J1H881_PLARL</name>
<evidence type="ECO:0000256" key="1">
    <source>
        <dbReference type="ARBA" id="ARBA00001947"/>
    </source>
</evidence>
<feature type="transmembrane region" description="Helical" evidence="4">
    <location>
        <begin position="592"/>
        <end position="619"/>
    </location>
</feature>
<dbReference type="EMBL" id="LN835303">
    <property type="protein sequence ID" value="CRG99640.1"/>
    <property type="molecule type" value="Genomic_DNA"/>
</dbReference>
<accession>A0A1J1H881</accession>
<dbReference type="PANTHER" id="PTHR12147:SF22">
    <property type="entry name" value="ENDOPLASMIC RETICULUM METALLOPEPTIDASE 1"/>
    <property type="match status" value="1"/>
</dbReference>
<feature type="transmembrane region" description="Helical" evidence="4">
    <location>
        <begin position="7"/>
        <end position="25"/>
    </location>
</feature>
<evidence type="ECO:0000256" key="4">
    <source>
        <dbReference type="SAM" id="Phobius"/>
    </source>
</evidence>
<dbReference type="GeneID" id="39735742"/>
<evidence type="ECO:0000256" key="3">
    <source>
        <dbReference type="ARBA" id="ARBA00022824"/>
    </source>
</evidence>
<feature type="transmembrane region" description="Helical" evidence="4">
    <location>
        <begin position="924"/>
        <end position="944"/>
    </location>
</feature>
<dbReference type="InterPro" id="IPR045175">
    <property type="entry name" value="M28_fam"/>
</dbReference>
<reference evidence="6 7" key="1">
    <citation type="submission" date="2015-04" db="EMBL/GenBank/DDBJ databases">
        <authorList>
            <consortium name="Pathogen Informatics"/>
        </authorList>
    </citation>
    <scope>NUCLEOTIDE SEQUENCE [LARGE SCALE GENOMIC DNA]</scope>
    <source>
        <strain evidence="6 7">SGS1</strain>
    </source>
</reference>
<sequence>MKNIFISCVYIVIFTFLHVYLYVYFDNLTKPLKKDVADEIFSEERSLETSYRLSTFNEEVKDNILDSNINVDYLDYLYKQVGHYANEVMAVELIKKELFEKILKEKSDYINLGYVKYGIYIPDDLVNNYKKNLEFNEIIAPFIKENSCICFEESEMDNNKLESLHVKEENMINMVKLHIIETEGLIVCNENISCNDAKLNGLYYFDVKRNVYYNEHILENFSNIKKDHITNKLIYIDEQHYKNYASTYRYYDLYTTVYEGIATYLIRALSGYIINENFEKNYELYEKEKFSQSLNEQELKSFFLNSIRMNYFMIASHYDSAIQSPAVSDAGAFVAVMIELFRNLISQKAFLTPFILNFNGAEEAYLLSAHGFSNFHIWSLDVKYYINLDSIGYGGKFIIYRTPDKNKEILKFYKKYSLNPTFSSFAHDAEYVIRNNTDYKAYNSFIKSSQGLDIVTCLKGYFYHTPHDDINNLKRGTMQHLGDNLLELISNIIRDMHDDFIAEKKKNLENNSKDNTNKTDKNTFINNFFKLMTTKINNFMNILIGEHYFYYDFIPYYVLVISKLNMILYFLFLALLKFFLSIIEKKLNNKEISIYSTLLVLLTCYIFPSLLTIGLLYIFDLFMNLINLKMFYFTNVFLAYLVYGSFAFVSFYYVHYYVTRITVTLLKKKEINYNKKNEKAKNGVSELNGKFYDGRTRESLHIEQDVCLNLTEYSEINVNERKEGKLTKNNKLENTKEYEGEIKSKDNCIDSKKVFQIKKKNAESDILKNKFSCNEVSLYMELYGYNASFYLYMLLFILAFFLNLGVSFILLFFASGILLVKVLKIILNIIFPESKNKKNEDSFNFICYRNKLFISYIPMIYVYAYIINISHWAIFIFVSKSGLYNIVKYITADFQMSVIVFLGIFALITLCTPLLIVNKKEFKYINSFFKLVFFLSFLYILLFLKNPFSEKALKRVNIANVSIKVRDDMGNITDEYNGLSFGLCDDLKLNKYGINFFNNGENLKEIYLNEIKQFIDKENLSDKYELEFQNIANLNKNYGHTFNIPNFCGYFDFVPYKSSIENDIDFSEGNQKDFYELNEPFDDIQDESFENNALFKKKIGEPNININYIENKDLMNKNITEENLKYELLYNGAIKTNLGYKKIKKHNFTRIYIQLKVSYHTHMLILSDDIINWSFDKEFTVNSLSHSLKDRTIRFIHGNNNRITRFWLDVKDYKKPLTIVTKACSYINLPPIIQKLIQRKNIFYINKVNQNNVNISIKKSENTNIPSYVTSMGGKCEINVWNI</sequence>
<comment type="subcellular location">
    <subcellularLocation>
        <location evidence="2">Endoplasmic reticulum</location>
    </subcellularLocation>
</comment>
<dbReference type="Proteomes" id="UP000220158">
    <property type="component" value="Chromosome 8"/>
</dbReference>
<organism evidence="6 7">
    <name type="scientific">Plasmodium relictum</name>
    <dbReference type="NCBI Taxonomy" id="85471"/>
    <lineage>
        <taxon>Eukaryota</taxon>
        <taxon>Sar</taxon>
        <taxon>Alveolata</taxon>
        <taxon>Apicomplexa</taxon>
        <taxon>Aconoidasida</taxon>
        <taxon>Haemosporida</taxon>
        <taxon>Plasmodiidae</taxon>
        <taxon>Plasmodium</taxon>
        <taxon>Plasmodium (Haemamoeba)</taxon>
    </lineage>
</organism>
<dbReference type="RefSeq" id="XP_028532645.1">
    <property type="nucleotide sequence ID" value="XM_028676125.1"/>
</dbReference>
<dbReference type="Pfam" id="PF04389">
    <property type="entry name" value="Peptidase_M28"/>
    <property type="match status" value="1"/>
</dbReference>
<evidence type="ECO:0000313" key="6">
    <source>
        <dbReference type="EMBL" id="CRG99640.1"/>
    </source>
</evidence>
<gene>
    <name evidence="6" type="ORF">PRELSG_0806600</name>
</gene>
<comment type="cofactor">
    <cofactor evidence="1">
        <name>Zn(2+)</name>
        <dbReference type="ChEBI" id="CHEBI:29105"/>
    </cofactor>
</comment>
<feature type="transmembrane region" description="Helical" evidence="4">
    <location>
        <begin position="852"/>
        <end position="878"/>
    </location>
</feature>
<proteinExistence type="predicted"/>
<feature type="transmembrane region" description="Helical" evidence="4">
    <location>
        <begin position="808"/>
        <end position="831"/>
    </location>
</feature>
<feature type="transmembrane region" description="Helical" evidence="4">
    <location>
        <begin position="898"/>
        <end position="917"/>
    </location>
</feature>
<dbReference type="GO" id="GO:0005783">
    <property type="term" value="C:endoplasmic reticulum"/>
    <property type="evidence" value="ECO:0007669"/>
    <property type="project" value="UniProtKB-SubCell"/>
</dbReference>
<evidence type="ECO:0000256" key="2">
    <source>
        <dbReference type="ARBA" id="ARBA00004240"/>
    </source>
</evidence>